<dbReference type="PIRSF" id="PIRSF006276">
    <property type="entry name" value="UspA"/>
    <property type="match status" value="1"/>
</dbReference>
<dbReference type="SUPFAM" id="SSF52402">
    <property type="entry name" value="Adenine nucleotide alpha hydrolases-like"/>
    <property type="match status" value="1"/>
</dbReference>
<comment type="caution">
    <text evidence="4">The sequence shown here is derived from an EMBL/GenBank/DDBJ whole genome shotgun (WGS) entry which is preliminary data.</text>
</comment>
<name>A0ABU3SWW4_9ALTE</name>
<dbReference type="Pfam" id="PF00582">
    <property type="entry name" value="Usp"/>
    <property type="match status" value="1"/>
</dbReference>
<dbReference type="Gene3D" id="3.40.50.620">
    <property type="entry name" value="HUPs"/>
    <property type="match status" value="1"/>
</dbReference>
<accession>A0ABU3SWW4</accession>
<dbReference type="CDD" id="cd00293">
    <property type="entry name" value="USP-like"/>
    <property type="match status" value="1"/>
</dbReference>
<evidence type="ECO:0000259" key="3">
    <source>
        <dbReference type="Pfam" id="PF00582"/>
    </source>
</evidence>
<sequence>MYNTILCPIEVSPEGQKVLTKAAELDGFYNAKLIAINVIPHHMLPKDYQKELIENVIPKMESICAEFSIAKKNRFVKVGKPYEHICTLAQKKDADLIVIGTHSKKGLKALLGSTANSVVNYAECDVLLVKV</sequence>
<proteinExistence type="inferred from homology"/>
<dbReference type="RefSeq" id="WP_316026096.1">
    <property type="nucleotide sequence ID" value="NZ_JAWDIO010000002.1"/>
</dbReference>
<evidence type="ECO:0000256" key="1">
    <source>
        <dbReference type="ARBA" id="ARBA00008791"/>
    </source>
</evidence>
<comment type="similarity">
    <text evidence="1 2">Belongs to the universal stress protein A family.</text>
</comment>
<dbReference type="Proteomes" id="UP001247805">
    <property type="component" value="Unassembled WGS sequence"/>
</dbReference>
<comment type="subcellular location">
    <subcellularLocation>
        <location evidence="2">Cytoplasm</location>
    </subcellularLocation>
</comment>
<keyword evidence="2" id="KW-0963">Cytoplasm</keyword>
<dbReference type="PANTHER" id="PTHR46268">
    <property type="entry name" value="STRESS RESPONSE PROTEIN NHAX"/>
    <property type="match status" value="1"/>
</dbReference>
<evidence type="ECO:0000313" key="4">
    <source>
        <dbReference type="EMBL" id="MDU0354501.1"/>
    </source>
</evidence>
<protein>
    <recommendedName>
        <fullName evidence="2">Universal stress protein</fullName>
    </recommendedName>
</protein>
<dbReference type="PRINTS" id="PR01438">
    <property type="entry name" value="UNVRSLSTRESS"/>
</dbReference>
<dbReference type="InterPro" id="IPR006016">
    <property type="entry name" value="UspA"/>
</dbReference>
<organism evidence="4 5">
    <name type="scientific">Paraglaciecola aquimarina</name>
    <dbReference type="NCBI Taxonomy" id="1235557"/>
    <lineage>
        <taxon>Bacteria</taxon>
        <taxon>Pseudomonadati</taxon>
        <taxon>Pseudomonadota</taxon>
        <taxon>Gammaproteobacteria</taxon>
        <taxon>Alteromonadales</taxon>
        <taxon>Alteromonadaceae</taxon>
        <taxon>Paraglaciecola</taxon>
    </lineage>
</organism>
<keyword evidence="5" id="KW-1185">Reference proteome</keyword>
<reference evidence="4 5" key="1">
    <citation type="submission" date="2023-10" db="EMBL/GenBank/DDBJ databases">
        <title>Glaciecola aquimarina strain GGW-M5 nov., isolated from a coastal seawater.</title>
        <authorList>
            <person name="Bayburt H."/>
            <person name="Kim J.M."/>
            <person name="Choi B.J."/>
            <person name="Jeon C.O."/>
        </authorList>
    </citation>
    <scope>NUCLEOTIDE SEQUENCE [LARGE SCALE GENOMIC DNA]</scope>
    <source>
        <strain evidence="4 5">KCTC 32108</strain>
    </source>
</reference>
<feature type="domain" description="UspA" evidence="3">
    <location>
        <begin position="1"/>
        <end position="130"/>
    </location>
</feature>
<evidence type="ECO:0000256" key="2">
    <source>
        <dbReference type="PIRNR" id="PIRNR006276"/>
    </source>
</evidence>
<dbReference type="InterPro" id="IPR014729">
    <property type="entry name" value="Rossmann-like_a/b/a_fold"/>
</dbReference>
<dbReference type="InterPro" id="IPR006015">
    <property type="entry name" value="Universal_stress_UspA"/>
</dbReference>
<evidence type="ECO:0000313" key="5">
    <source>
        <dbReference type="Proteomes" id="UP001247805"/>
    </source>
</evidence>
<dbReference type="EMBL" id="JAWDIO010000002">
    <property type="protein sequence ID" value="MDU0354501.1"/>
    <property type="molecule type" value="Genomic_DNA"/>
</dbReference>
<dbReference type="PANTHER" id="PTHR46268:SF6">
    <property type="entry name" value="UNIVERSAL STRESS PROTEIN UP12"/>
    <property type="match status" value="1"/>
</dbReference>
<gene>
    <name evidence="4" type="ORF">RS130_11640</name>
</gene>